<name>A0A399RI89_9PROT</name>
<dbReference type="SMART" id="SM00850">
    <property type="entry name" value="LytTR"/>
    <property type="match status" value="1"/>
</dbReference>
<proteinExistence type="predicted"/>
<keyword evidence="1" id="KW-0472">Membrane</keyword>
<keyword evidence="1" id="KW-1133">Transmembrane helix</keyword>
<protein>
    <submittedName>
        <fullName evidence="3">LytTR family transcriptional regulator</fullName>
    </submittedName>
</protein>
<dbReference type="PROSITE" id="PS50930">
    <property type="entry name" value="HTH_LYTTR"/>
    <property type="match status" value="1"/>
</dbReference>
<dbReference type="EMBL" id="QWFX01000006">
    <property type="protein sequence ID" value="RIJ30321.1"/>
    <property type="molecule type" value="Genomic_DNA"/>
</dbReference>
<evidence type="ECO:0000313" key="4">
    <source>
        <dbReference type="Proteomes" id="UP000266385"/>
    </source>
</evidence>
<evidence type="ECO:0000256" key="1">
    <source>
        <dbReference type="SAM" id="Phobius"/>
    </source>
</evidence>
<evidence type="ECO:0000259" key="2">
    <source>
        <dbReference type="PROSITE" id="PS50930"/>
    </source>
</evidence>
<comment type="caution">
    <text evidence="3">The sequence shown here is derived from an EMBL/GenBank/DDBJ whole genome shotgun (WGS) entry which is preliminary data.</text>
</comment>
<feature type="domain" description="HTH LytTR-type" evidence="2">
    <location>
        <begin position="177"/>
        <end position="280"/>
    </location>
</feature>
<organism evidence="3 4">
    <name type="scientific">Henriciella mobilis</name>
    <dbReference type="NCBI Taxonomy" id="2305467"/>
    <lineage>
        <taxon>Bacteria</taxon>
        <taxon>Pseudomonadati</taxon>
        <taxon>Pseudomonadota</taxon>
        <taxon>Alphaproteobacteria</taxon>
        <taxon>Hyphomonadales</taxon>
        <taxon>Hyphomonadaceae</taxon>
        <taxon>Henriciella</taxon>
    </lineage>
</organism>
<dbReference type="Proteomes" id="UP000266385">
    <property type="component" value="Unassembled WGS sequence"/>
</dbReference>
<reference evidence="3 4" key="1">
    <citation type="submission" date="2018-08" db="EMBL/GenBank/DDBJ databases">
        <title>Henriciella mobilis sp. nov., isolated from seawater.</title>
        <authorList>
            <person name="Cheng H."/>
            <person name="Wu Y.-H."/>
            <person name="Xu X.-W."/>
            <person name="Guo L.-L."/>
        </authorList>
    </citation>
    <scope>NUCLEOTIDE SEQUENCE [LARGE SCALE GENOMIC DNA]</scope>
    <source>
        <strain evidence="3 4">JN25</strain>
    </source>
</reference>
<feature type="transmembrane region" description="Helical" evidence="1">
    <location>
        <begin position="71"/>
        <end position="90"/>
    </location>
</feature>
<dbReference type="InterPro" id="IPR007492">
    <property type="entry name" value="LytTR_DNA-bd_dom"/>
</dbReference>
<dbReference type="Pfam" id="PF04397">
    <property type="entry name" value="LytTR"/>
    <property type="match status" value="1"/>
</dbReference>
<accession>A0A399RI89</accession>
<dbReference type="GO" id="GO:0003677">
    <property type="term" value="F:DNA binding"/>
    <property type="evidence" value="ECO:0007669"/>
    <property type="project" value="InterPro"/>
</dbReference>
<gene>
    <name evidence="3" type="ORF">D1223_06685</name>
</gene>
<keyword evidence="4" id="KW-1185">Reference proteome</keyword>
<keyword evidence="1" id="KW-0812">Transmembrane</keyword>
<sequence>MRQMAGILRQMTSMSFAKREWKREFRLRIAIDWKKRLRELAILSGIALFLAFLRPFGTSLNAPLWVIFGFWWLLIIAGSIFGETTVWAYYKLKPNGPAWLMIIITSLVTAAGVTLVMLGMQYVSGGYISVTAGPIFILYGYVLVISTAMTLLGYTLSKAFNMAGPDFAHRVNDRDAMAAFLERMPVKFRTAELWAISSEDHYLRVHTNLGSDLILMRLSDAERELESVDGLRVHRSWWVSRSGIKSARREGAKVLLQLKSGEDVPVSRSYQGAVKDAGLAP</sequence>
<evidence type="ECO:0000313" key="3">
    <source>
        <dbReference type="EMBL" id="RIJ30321.1"/>
    </source>
</evidence>
<dbReference type="Gene3D" id="2.40.50.1020">
    <property type="entry name" value="LytTr DNA-binding domain"/>
    <property type="match status" value="1"/>
</dbReference>
<dbReference type="AlphaFoldDB" id="A0A399RI89"/>
<feature type="transmembrane region" description="Helical" evidence="1">
    <location>
        <begin position="97"/>
        <end position="123"/>
    </location>
</feature>
<feature type="transmembrane region" description="Helical" evidence="1">
    <location>
        <begin position="135"/>
        <end position="156"/>
    </location>
</feature>